<dbReference type="SUPFAM" id="SSF90123">
    <property type="entry name" value="ABC transporter transmembrane region"/>
    <property type="match status" value="1"/>
</dbReference>
<evidence type="ECO:0000256" key="7">
    <source>
        <dbReference type="SAM" id="Phobius"/>
    </source>
</evidence>
<evidence type="ECO:0000256" key="4">
    <source>
        <dbReference type="ARBA" id="ARBA00022840"/>
    </source>
</evidence>
<dbReference type="PROSITE" id="PS50893">
    <property type="entry name" value="ABC_TRANSPORTER_2"/>
    <property type="match status" value="1"/>
</dbReference>
<feature type="transmembrane region" description="Helical" evidence="7">
    <location>
        <begin position="190"/>
        <end position="208"/>
    </location>
</feature>
<evidence type="ECO:0000256" key="3">
    <source>
        <dbReference type="ARBA" id="ARBA00022741"/>
    </source>
</evidence>
<feature type="transmembrane region" description="Helical" evidence="7">
    <location>
        <begin position="45"/>
        <end position="65"/>
    </location>
</feature>
<dbReference type="CDD" id="cd18564">
    <property type="entry name" value="ABC_6TM_exporter_like"/>
    <property type="match status" value="1"/>
</dbReference>
<dbReference type="PROSITE" id="PS00211">
    <property type="entry name" value="ABC_TRANSPORTER_1"/>
    <property type="match status" value="1"/>
</dbReference>
<proteinExistence type="predicted"/>
<evidence type="ECO:0000313" key="11">
    <source>
        <dbReference type="Proteomes" id="UP001347146"/>
    </source>
</evidence>
<feature type="transmembrane region" description="Helical" evidence="7">
    <location>
        <begin position="272"/>
        <end position="295"/>
    </location>
</feature>
<evidence type="ECO:0000259" key="8">
    <source>
        <dbReference type="PROSITE" id="PS50893"/>
    </source>
</evidence>
<feature type="domain" description="ABC transmembrane type-1" evidence="9">
    <location>
        <begin position="50"/>
        <end position="332"/>
    </location>
</feature>
<evidence type="ECO:0000259" key="9">
    <source>
        <dbReference type="PROSITE" id="PS50929"/>
    </source>
</evidence>
<dbReference type="InterPro" id="IPR036640">
    <property type="entry name" value="ABC1_TM_sf"/>
</dbReference>
<gene>
    <name evidence="10" type="ORF">VZC37_19525</name>
</gene>
<keyword evidence="5 7" id="KW-1133">Transmembrane helix</keyword>
<evidence type="ECO:0000256" key="5">
    <source>
        <dbReference type="ARBA" id="ARBA00022989"/>
    </source>
</evidence>
<dbReference type="PROSITE" id="PS50929">
    <property type="entry name" value="ABC_TM1F"/>
    <property type="match status" value="1"/>
</dbReference>
<name>A0ABU7MIU3_9ACTN</name>
<comment type="caution">
    <text evidence="10">The sequence shown here is derived from an EMBL/GenBank/DDBJ whole genome shotgun (WGS) entry which is preliminary data.</text>
</comment>
<feature type="domain" description="ABC transporter" evidence="8">
    <location>
        <begin position="365"/>
        <end position="590"/>
    </location>
</feature>
<dbReference type="SMART" id="SM00382">
    <property type="entry name" value="AAA"/>
    <property type="match status" value="1"/>
</dbReference>
<protein>
    <submittedName>
        <fullName evidence="10">ABC transporter ATP-binding protein</fullName>
    </submittedName>
</protein>
<dbReference type="InterPro" id="IPR003439">
    <property type="entry name" value="ABC_transporter-like_ATP-bd"/>
</dbReference>
<reference evidence="10 11" key="1">
    <citation type="submission" date="2024-01" db="EMBL/GenBank/DDBJ databases">
        <title>Draft genome sequence of Gordonia sp. LSe1-13.</title>
        <authorList>
            <person name="Suphannarot A."/>
            <person name="Mingma R."/>
        </authorList>
    </citation>
    <scope>NUCLEOTIDE SEQUENCE [LARGE SCALE GENOMIC DNA]</scope>
    <source>
        <strain evidence="10 11">LSe1-13</strain>
    </source>
</reference>
<feature type="transmembrane region" description="Helical" evidence="7">
    <location>
        <begin position="85"/>
        <end position="103"/>
    </location>
</feature>
<keyword evidence="2 7" id="KW-0812">Transmembrane</keyword>
<sequence>MTTDKRSRVAALLRPTADDTPLIELSAQMTLVEVFRAFWPRLRPLRWWLLLSLGLLVAAPLIAVAEIRLFQSLVDTVLVPADFAPMLWIGAAFIGLNILAAVIDGCDDYLGTWISQKFLTGLRRDTFAHVLALPPHRLDQRRLGDVISRLTSDISTVESFMVSQLTRGVGLLCTLVVYICALFWMQWQLALASMIVIPFFWWAAKRFADYTKTVSRERRRRAGSLTAITEESVGNASLVQGYGAEDRAIADYDRQNIAIMEAELTGSRIRALFLPMVGLLELVGILVVIGLGVWALSTGRLTLGGVLAFLTLLGSCYRPIRGLGDLLPGLFSASAGVERVRELLDEPAVTDPPSARTLPRPVTGISIDNVSARYPGRDRDSISDVDLDIAAGERLAIVGPSGSGKTTIARLLTGTLTASSGTVRLGGHDVTTLTRASIRSAVTTVAQETLLIDATIADNIAFARPGATRDEIEHAARRAGAHEFITELPAGYDTRVGQRARMLSGGQRQRLSLARAFLHGGDLMILDEPTTGLDPRATHHLMSTLARERDRTWVVLTHDPLVLEYVDRVVSLGSVSSSSTPTVDPSMSGVR</sequence>
<dbReference type="Pfam" id="PF00664">
    <property type="entry name" value="ABC_membrane"/>
    <property type="match status" value="1"/>
</dbReference>
<dbReference type="Proteomes" id="UP001347146">
    <property type="component" value="Unassembled WGS sequence"/>
</dbReference>
<keyword evidence="11" id="KW-1185">Reference proteome</keyword>
<dbReference type="InterPro" id="IPR027417">
    <property type="entry name" value="P-loop_NTPase"/>
</dbReference>
<comment type="subcellular location">
    <subcellularLocation>
        <location evidence="1">Cell membrane</location>
        <topology evidence="1">Multi-pass membrane protein</topology>
    </subcellularLocation>
</comment>
<dbReference type="GO" id="GO:0005524">
    <property type="term" value="F:ATP binding"/>
    <property type="evidence" value="ECO:0007669"/>
    <property type="project" value="UniProtKB-KW"/>
</dbReference>
<accession>A0ABU7MIU3</accession>
<keyword evidence="3" id="KW-0547">Nucleotide-binding</keyword>
<dbReference type="PANTHER" id="PTHR43394:SF1">
    <property type="entry name" value="ATP-BINDING CASSETTE SUB-FAMILY B MEMBER 10, MITOCHONDRIAL"/>
    <property type="match status" value="1"/>
</dbReference>
<dbReference type="SUPFAM" id="SSF52540">
    <property type="entry name" value="P-loop containing nucleoside triphosphate hydrolases"/>
    <property type="match status" value="1"/>
</dbReference>
<evidence type="ECO:0000256" key="6">
    <source>
        <dbReference type="ARBA" id="ARBA00023136"/>
    </source>
</evidence>
<dbReference type="InterPro" id="IPR017871">
    <property type="entry name" value="ABC_transporter-like_CS"/>
</dbReference>
<organism evidence="10 11">
    <name type="scientific">Gordonia sesuvii</name>
    <dbReference type="NCBI Taxonomy" id="3116777"/>
    <lineage>
        <taxon>Bacteria</taxon>
        <taxon>Bacillati</taxon>
        <taxon>Actinomycetota</taxon>
        <taxon>Actinomycetes</taxon>
        <taxon>Mycobacteriales</taxon>
        <taxon>Gordoniaceae</taxon>
        <taxon>Gordonia</taxon>
    </lineage>
</organism>
<dbReference type="Gene3D" id="1.20.1560.10">
    <property type="entry name" value="ABC transporter type 1, transmembrane domain"/>
    <property type="match status" value="1"/>
</dbReference>
<dbReference type="Gene3D" id="3.40.50.300">
    <property type="entry name" value="P-loop containing nucleotide triphosphate hydrolases"/>
    <property type="match status" value="1"/>
</dbReference>
<keyword evidence="4 10" id="KW-0067">ATP-binding</keyword>
<evidence type="ECO:0000256" key="2">
    <source>
        <dbReference type="ARBA" id="ARBA00022692"/>
    </source>
</evidence>
<keyword evidence="6 7" id="KW-0472">Membrane</keyword>
<dbReference type="PANTHER" id="PTHR43394">
    <property type="entry name" value="ATP-DEPENDENT PERMEASE MDL1, MITOCHONDRIAL"/>
    <property type="match status" value="1"/>
</dbReference>
<evidence type="ECO:0000256" key="1">
    <source>
        <dbReference type="ARBA" id="ARBA00004651"/>
    </source>
</evidence>
<dbReference type="EMBL" id="JAZDUF010000006">
    <property type="protein sequence ID" value="MEE3852541.1"/>
    <property type="molecule type" value="Genomic_DNA"/>
</dbReference>
<dbReference type="Pfam" id="PF00005">
    <property type="entry name" value="ABC_tran"/>
    <property type="match status" value="1"/>
</dbReference>
<feature type="transmembrane region" description="Helical" evidence="7">
    <location>
        <begin position="165"/>
        <end position="184"/>
    </location>
</feature>
<dbReference type="InterPro" id="IPR011527">
    <property type="entry name" value="ABC1_TM_dom"/>
</dbReference>
<dbReference type="InterPro" id="IPR039421">
    <property type="entry name" value="Type_1_exporter"/>
</dbReference>
<dbReference type="InterPro" id="IPR003593">
    <property type="entry name" value="AAA+_ATPase"/>
</dbReference>
<dbReference type="RefSeq" id="WP_330434823.1">
    <property type="nucleotide sequence ID" value="NZ_JAZDUF010000006.1"/>
</dbReference>
<evidence type="ECO:0000313" key="10">
    <source>
        <dbReference type="EMBL" id="MEE3852541.1"/>
    </source>
</evidence>